<dbReference type="Proteomes" id="UP001596258">
    <property type="component" value="Unassembled WGS sequence"/>
</dbReference>
<dbReference type="RefSeq" id="WP_125577404.1">
    <property type="nucleotide sequence ID" value="NZ_JBHSSO010000062.1"/>
</dbReference>
<sequence length="377" mass="42217">METLRVPVSAKVIQWAIAHGEKSADELRRKFQLAAWLHPRTATDLPTFQQIQSFSHETRVPFDYFFRDRVPEEEYAFTALRTINAPAEQPSRRLVETVYTMETRQAWMTDYLLEQDDHSQFQYLRVIDEGMCPATAAKKVADLLALSGLVEMNDADFLTALRASVSKLGILVIQNGVVGTDSQRPLPVAEFRAMALSDEVSPLIFINDTDNEQAKVFSLLHELIHVLLGYSEILNASLVDDVVSERWVNQVTMNVLLPETAVCAALANGRSVVDGLKFLSRKYHVSLMTAATRLQSLGAADHPLVNWVRTEQQRLDMVERADSGRNRREVDCSRIDLRFAKAVIDREASGELPIASAAAMLDVPLRTYDGVVDALMG</sequence>
<feature type="domain" description="IrrE N-terminal-like" evidence="1">
    <location>
        <begin position="199"/>
        <end position="294"/>
    </location>
</feature>
<dbReference type="InterPro" id="IPR010359">
    <property type="entry name" value="IrrE_HExxH"/>
</dbReference>
<dbReference type="PANTHER" id="PTHR43236:SF2">
    <property type="entry name" value="BLL0069 PROTEIN"/>
    <property type="match status" value="1"/>
</dbReference>
<dbReference type="Pfam" id="PF06114">
    <property type="entry name" value="Peptidase_M78"/>
    <property type="match status" value="1"/>
</dbReference>
<organism evidence="2 3">
    <name type="scientific">Levilactobacillus angrenensis</name>
    <dbReference type="NCBI Taxonomy" id="2486020"/>
    <lineage>
        <taxon>Bacteria</taxon>
        <taxon>Bacillati</taxon>
        <taxon>Bacillota</taxon>
        <taxon>Bacilli</taxon>
        <taxon>Lactobacillales</taxon>
        <taxon>Lactobacillaceae</taxon>
        <taxon>Levilactobacillus</taxon>
    </lineage>
</organism>
<dbReference type="InterPro" id="IPR052345">
    <property type="entry name" value="Rad_response_metalloprotease"/>
</dbReference>
<evidence type="ECO:0000313" key="3">
    <source>
        <dbReference type="Proteomes" id="UP001596258"/>
    </source>
</evidence>
<dbReference type="PANTHER" id="PTHR43236">
    <property type="entry name" value="ANTITOXIN HIGA1"/>
    <property type="match status" value="1"/>
</dbReference>
<accession>A0ABW1UBT3</accession>
<evidence type="ECO:0000259" key="1">
    <source>
        <dbReference type="Pfam" id="PF06114"/>
    </source>
</evidence>
<reference evidence="3" key="1">
    <citation type="journal article" date="2019" name="Int. J. Syst. Evol. Microbiol.">
        <title>The Global Catalogue of Microorganisms (GCM) 10K type strain sequencing project: providing services to taxonomists for standard genome sequencing and annotation.</title>
        <authorList>
            <consortium name="The Broad Institute Genomics Platform"/>
            <consortium name="The Broad Institute Genome Sequencing Center for Infectious Disease"/>
            <person name="Wu L."/>
            <person name="Ma J."/>
        </authorList>
    </citation>
    <scope>NUCLEOTIDE SEQUENCE [LARGE SCALE GENOMIC DNA]</scope>
    <source>
        <strain evidence="3">CCM 8893</strain>
    </source>
</reference>
<keyword evidence="3" id="KW-1185">Reference proteome</keyword>
<comment type="caution">
    <text evidence="2">The sequence shown here is derived from an EMBL/GenBank/DDBJ whole genome shotgun (WGS) entry which is preliminary data.</text>
</comment>
<name>A0ABW1UBT3_9LACO</name>
<gene>
    <name evidence="2" type="ORF">ACFP1M_08075</name>
</gene>
<proteinExistence type="predicted"/>
<evidence type="ECO:0000313" key="2">
    <source>
        <dbReference type="EMBL" id="MFC6290123.1"/>
    </source>
</evidence>
<protein>
    <submittedName>
        <fullName evidence="2">ImmA/IrrE family metallo-endopeptidase</fullName>
    </submittedName>
</protein>
<dbReference type="EMBL" id="JBHSSO010000062">
    <property type="protein sequence ID" value="MFC6290123.1"/>
    <property type="molecule type" value="Genomic_DNA"/>
</dbReference>